<sequence>MKQCVQDLQSSISRRSDLENELNQYMTSRKKVTKVIRKCLSGLKKMQNKNCEDVAVVSVLRELEATTLAVFESLLSFLSGPKARSLVSKLMPNKRVACEGKTNEVEKVGMALNALIALKHKKIVGDVKNAQNQLEALEIIIQDHEEGLEGVFRGLIKTRVSLLNILNQ</sequence>
<dbReference type="AlphaFoldDB" id="A0A200PMG3"/>
<dbReference type="PANTHER" id="PTHR33070">
    <property type="entry name" value="OS06G0725500 PROTEIN"/>
    <property type="match status" value="1"/>
</dbReference>
<dbReference type="OrthoDB" id="1887724at2759"/>
<dbReference type="InterPro" id="IPR004320">
    <property type="entry name" value="BPS1_pln"/>
</dbReference>
<name>A0A200PMG3_MACCD</name>
<evidence type="ECO:0000313" key="2">
    <source>
        <dbReference type="Proteomes" id="UP000195402"/>
    </source>
</evidence>
<dbReference type="EMBL" id="MVGT01004493">
    <property type="protein sequence ID" value="OUZ99394.1"/>
    <property type="molecule type" value="Genomic_DNA"/>
</dbReference>
<dbReference type="OMA" id="CITHEGE"/>
<dbReference type="PANTHER" id="PTHR33070:SF129">
    <property type="entry name" value="DUF241 DOMAIN PROTEIN"/>
    <property type="match status" value="1"/>
</dbReference>
<evidence type="ECO:0000313" key="1">
    <source>
        <dbReference type="EMBL" id="OUZ99394.1"/>
    </source>
</evidence>
<reference evidence="1 2" key="1">
    <citation type="journal article" date="2017" name="Mol. Plant">
        <title>The Genome of Medicinal Plant Macleaya cordata Provides New Insights into Benzylisoquinoline Alkaloids Metabolism.</title>
        <authorList>
            <person name="Liu X."/>
            <person name="Liu Y."/>
            <person name="Huang P."/>
            <person name="Ma Y."/>
            <person name="Qing Z."/>
            <person name="Tang Q."/>
            <person name="Cao H."/>
            <person name="Cheng P."/>
            <person name="Zheng Y."/>
            <person name="Yuan Z."/>
            <person name="Zhou Y."/>
            <person name="Liu J."/>
            <person name="Tang Z."/>
            <person name="Zhuo Y."/>
            <person name="Zhang Y."/>
            <person name="Yu L."/>
            <person name="Huang J."/>
            <person name="Yang P."/>
            <person name="Peng Q."/>
            <person name="Zhang J."/>
            <person name="Jiang W."/>
            <person name="Zhang Z."/>
            <person name="Lin K."/>
            <person name="Ro D.K."/>
            <person name="Chen X."/>
            <person name="Xiong X."/>
            <person name="Shang Y."/>
            <person name="Huang S."/>
            <person name="Zeng J."/>
        </authorList>
    </citation>
    <scope>NUCLEOTIDE SEQUENCE [LARGE SCALE GENOMIC DNA]</scope>
    <source>
        <strain evidence="2">cv. BLH2017</strain>
        <tissue evidence="1">Root</tissue>
    </source>
</reference>
<protein>
    <submittedName>
        <fullName evidence="1">Uncharacterized protein</fullName>
    </submittedName>
</protein>
<dbReference type="GO" id="GO:0048367">
    <property type="term" value="P:shoot system development"/>
    <property type="evidence" value="ECO:0007669"/>
    <property type="project" value="InterPro"/>
</dbReference>
<dbReference type="InParanoid" id="A0A200PMG3"/>
<keyword evidence="2" id="KW-1185">Reference proteome</keyword>
<dbReference type="GO" id="GO:0048364">
    <property type="term" value="P:root development"/>
    <property type="evidence" value="ECO:0007669"/>
    <property type="project" value="InterPro"/>
</dbReference>
<proteinExistence type="predicted"/>
<dbReference type="Pfam" id="PF03087">
    <property type="entry name" value="BPS1"/>
    <property type="match status" value="1"/>
</dbReference>
<dbReference type="Proteomes" id="UP000195402">
    <property type="component" value="Unassembled WGS sequence"/>
</dbReference>
<dbReference type="STRING" id="56857.A0A200PMG3"/>
<comment type="caution">
    <text evidence="1">The sequence shown here is derived from an EMBL/GenBank/DDBJ whole genome shotgun (WGS) entry which is preliminary data.</text>
</comment>
<gene>
    <name evidence="1" type="ORF">BVC80_8533g13</name>
</gene>
<organism evidence="1 2">
    <name type="scientific">Macleaya cordata</name>
    <name type="common">Five-seeded plume-poppy</name>
    <name type="synonym">Bocconia cordata</name>
    <dbReference type="NCBI Taxonomy" id="56857"/>
    <lineage>
        <taxon>Eukaryota</taxon>
        <taxon>Viridiplantae</taxon>
        <taxon>Streptophyta</taxon>
        <taxon>Embryophyta</taxon>
        <taxon>Tracheophyta</taxon>
        <taxon>Spermatophyta</taxon>
        <taxon>Magnoliopsida</taxon>
        <taxon>Ranunculales</taxon>
        <taxon>Papaveraceae</taxon>
        <taxon>Papaveroideae</taxon>
        <taxon>Macleaya</taxon>
    </lineage>
</organism>
<accession>A0A200PMG3</accession>